<evidence type="ECO:0000259" key="2">
    <source>
        <dbReference type="Pfam" id="PF14291"/>
    </source>
</evidence>
<dbReference type="InterPro" id="IPR008906">
    <property type="entry name" value="HATC_C_dom"/>
</dbReference>
<reference evidence="3" key="1">
    <citation type="submission" date="2018-11" db="EMBL/GenBank/DDBJ databases">
        <authorList>
            <person name="Alioto T."/>
            <person name="Alioto T."/>
        </authorList>
    </citation>
    <scope>NUCLEOTIDE SEQUENCE</scope>
</reference>
<evidence type="ECO:0008006" key="5">
    <source>
        <dbReference type="Google" id="ProtNLM"/>
    </source>
</evidence>
<gene>
    <name evidence="3" type="ORF">MGAL_10B035234</name>
</gene>
<feature type="domain" description="HAT C-terminal dimerisation" evidence="1">
    <location>
        <begin position="504"/>
        <end position="556"/>
    </location>
</feature>
<proteinExistence type="predicted"/>
<dbReference type="OrthoDB" id="6158035at2759"/>
<dbReference type="SUPFAM" id="SSF53098">
    <property type="entry name" value="Ribonuclease H-like"/>
    <property type="match status" value="1"/>
</dbReference>
<comment type="caution">
    <text evidence="3">The sequence shown here is derived from an EMBL/GenBank/DDBJ whole genome shotgun (WGS) entry which is preliminary data.</text>
</comment>
<dbReference type="AlphaFoldDB" id="A0A8B6G0A9"/>
<dbReference type="InterPro" id="IPR025398">
    <property type="entry name" value="DUF4371"/>
</dbReference>
<dbReference type="GO" id="GO:0046983">
    <property type="term" value="F:protein dimerization activity"/>
    <property type="evidence" value="ECO:0007669"/>
    <property type="project" value="InterPro"/>
</dbReference>
<name>A0A8B6G0A9_MYTGA</name>
<sequence length="588" mass="67294">MTNPSSTLPHIINRELEQRVTTNRHILKHIIKALLFCAKQCIGLRGTIETFHMTPTVNPGNFIAFLRDRAEDDEILREHLLFPQKKNAKYVSPPSQNELISIIANFISEQLIQDILSAKFYTIMADEVTSHNQEFMPLCIRFVDKENNIREEFLEFLTIKRITGRKLADKVLDCLNQKQIPLNDMRGQCYDGAANMSSDRCGLQRCIREQAPLAPYTRCNSHALNLVIVHACKQTDVAHTLTKMKEVCLFYKYSPKRQGLLESIIEQSVSSTNKRKPLLDLCKTRWAERHYAYSHFYDSYVFWDKCRTQRKALDVYDAFSKVDLVKSSYNSLRTNIDGRFGVWFSQATRIAERVGVTPGMPRLAAQRRPGGGRSVYRPNADLAIDCGCTITLSSLPCIHHIEDYFRQNYAIPFIDHIITELELQFSDLSKKSALLLGLVPTVIKERDCDIAEIIAVYSEDLPSPALVEEEYQRYKDGILRNVLESNCVIPDSCATAIKNCDALLFPNIYTLLKLACTSPVTSAECERSASSLRRLHHYNRASMTGDRLSALALIHIHYGFNHSYEKIINSFSKLHPRNMELENIIFQK</sequence>
<protein>
    <recommendedName>
        <fullName evidence="5">DUF4371 domain-containing protein</fullName>
    </recommendedName>
</protein>
<accession>A0A8B6G0A9</accession>
<evidence type="ECO:0000313" key="4">
    <source>
        <dbReference type="Proteomes" id="UP000596742"/>
    </source>
</evidence>
<dbReference type="InterPro" id="IPR052958">
    <property type="entry name" value="IFN-induced_PKR_regulator"/>
</dbReference>
<dbReference type="Proteomes" id="UP000596742">
    <property type="component" value="Unassembled WGS sequence"/>
</dbReference>
<dbReference type="Pfam" id="PF14291">
    <property type="entry name" value="DUF4371"/>
    <property type="match status" value="1"/>
</dbReference>
<feature type="domain" description="DUF4371" evidence="2">
    <location>
        <begin position="37"/>
        <end position="199"/>
    </location>
</feature>
<organism evidence="3 4">
    <name type="scientific">Mytilus galloprovincialis</name>
    <name type="common">Mediterranean mussel</name>
    <dbReference type="NCBI Taxonomy" id="29158"/>
    <lineage>
        <taxon>Eukaryota</taxon>
        <taxon>Metazoa</taxon>
        <taxon>Spiralia</taxon>
        <taxon>Lophotrochozoa</taxon>
        <taxon>Mollusca</taxon>
        <taxon>Bivalvia</taxon>
        <taxon>Autobranchia</taxon>
        <taxon>Pteriomorphia</taxon>
        <taxon>Mytilida</taxon>
        <taxon>Mytiloidea</taxon>
        <taxon>Mytilidae</taxon>
        <taxon>Mytilinae</taxon>
        <taxon>Mytilus</taxon>
    </lineage>
</organism>
<evidence type="ECO:0000259" key="1">
    <source>
        <dbReference type="Pfam" id="PF05699"/>
    </source>
</evidence>
<dbReference type="PANTHER" id="PTHR46289">
    <property type="entry name" value="52 KDA REPRESSOR OF THE INHIBITOR OF THE PROTEIN KINASE-LIKE PROTEIN-RELATED"/>
    <property type="match status" value="1"/>
</dbReference>
<dbReference type="PANTHER" id="PTHR46289:SF16">
    <property type="entry name" value="52 KDA REPRESSOR OF THE INHIBITOR OF THE PROTEIN KINASE"/>
    <property type="match status" value="1"/>
</dbReference>
<dbReference type="EMBL" id="UYJE01007677">
    <property type="protein sequence ID" value="VDI56910.1"/>
    <property type="molecule type" value="Genomic_DNA"/>
</dbReference>
<evidence type="ECO:0000313" key="3">
    <source>
        <dbReference type="EMBL" id="VDI56910.1"/>
    </source>
</evidence>
<dbReference type="Pfam" id="PF05699">
    <property type="entry name" value="Dimer_Tnp_hAT"/>
    <property type="match status" value="1"/>
</dbReference>
<keyword evidence="4" id="KW-1185">Reference proteome</keyword>
<dbReference type="InterPro" id="IPR012337">
    <property type="entry name" value="RNaseH-like_sf"/>
</dbReference>